<dbReference type="Gene3D" id="1.20.1250.20">
    <property type="entry name" value="MFS general substrate transporter like domains"/>
    <property type="match status" value="1"/>
</dbReference>
<sequence>MAHDHADVENSNGNISEPFIGKKENGSLGMVLICTAIAVCGSFVYGTGVGYSAPTQFGIMKELNLTYSEVISTPDETNISLEVSVATGRDLSGGGWDTLLYSVFGSILNIGAMIGAVTSGRVADFLGRKGAMRTSAIICIAGWLSIYAAMESLLLDFGRFLTGYGCGILSYVVPVFIAEITPKDLRGALATANQLFIVIGLALAYVIGTWVNWRTLALIGALPCLIMLIGLSFIPESPRWLAMVGHHVDFDAALRALRGPTADISVEKTDILDSLALLQKLPKVTMLDLFHRRNIRLVIVGVGLMAFQQLSGINGIIFYAGHIFSSAGVPSRLASTIYPSIQILVTAVGAALIDKAGRRPLLLVSASGLLIANLLLGTSYLLGECQLALEFVPLMALTGVLLFVASFSIGMGAIPWVLMSELFPLNIKGRAGSLVTLVNWLGSWIVSFTFIFLREWSSFGTFYLYGLVCAMSIIFIFKLVPETKGRTLEDIHSSLS</sequence>
<name>A0A9Q0G008_9ROSI</name>
<keyword evidence="4" id="KW-0762">Sugar transport</keyword>
<feature type="transmembrane region" description="Helical" evidence="9">
    <location>
        <begin position="213"/>
        <end position="234"/>
    </location>
</feature>
<dbReference type="GO" id="GO:0016020">
    <property type="term" value="C:membrane"/>
    <property type="evidence" value="ECO:0007669"/>
    <property type="project" value="UniProtKB-SubCell"/>
</dbReference>
<dbReference type="Pfam" id="PF00083">
    <property type="entry name" value="Sugar_tr"/>
    <property type="match status" value="1"/>
</dbReference>
<reference evidence="11" key="1">
    <citation type="submission" date="2022-02" db="EMBL/GenBank/DDBJ databases">
        <authorList>
            <person name="Henning P.M."/>
            <person name="McCubbin A.G."/>
            <person name="Shore J.S."/>
        </authorList>
    </citation>
    <scope>NUCLEOTIDE SEQUENCE</scope>
    <source>
        <strain evidence="11">F60SS</strain>
        <tissue evidence="11">Leaves</tissue>
    </source>
</reference>
<dbReference type="CDD" id="cd17358">
    <property type="entry name" value="MFS_GLUT6_8_Class3_like"/>
    <property type="match status" value="1"/>
</dbReference>
<evidence type="ECO:0000259" key="10">
    <source>
        <dbReference type="PROSITE" id="PS50850"/>
    </source>
</evidence>
<evidence type="ECO:0000256" key="8">
    <source>
        <dbReference type="RuleBase" id="RU003346"/>
    </source>
</evidence>
<evidence type="ECO:0000256" key="5">
    <source>
        <dbReference type="ARBA" id="ARBA00022692"/>
    </source>
</evidence>
<feature type="transmembrane region" description="Helical" evidence="9">
    <location>
        <begin position="333"/>
        <end position="353"/>
    </location>
</feature>
<dbReference type="Proteomes" id="UP001141552">
    <property type="component" value="Unassembled WGS sequence"/>
</dbReference>
<evidence type="ECO:0000313" key="11">
    <source>
        <dbReference type="EMBL" id="KAJ4840717.1"/>
    </source>
</evidence>
<feature type="transmembrane region" description="Helical" evidence="9">
    <location>
        <begin position="130"/>
        <end position="149"/>
    </location>
</feature>
<dbReference type="InterPro" id="IPR020846">
    <property type="entry name" value="MFS_dom"/>
</dbReference>
<dbReference type="PROSITE" id="PS50850">
    <property type="entry name" value="MFS"/>
    <property type="match status" value="1"/>
</dbReference>
<keyword evidence="7 9" id="KW-0472">Membrane</keyword>
<keyword evidence="3 8" id="KW-0813">Transport</keyword>
<keyword evidence="12" id="KW-1185">Reference proteome</keyword>
<feature type="transmembrane region" description="Helical" evidence="9">
    <location>
        <begin position="431"/>
        <end position="453"/>
    </location>
</feature>
<proteinExistence type="inferred from homology"/>
<feature type="transmembrane region" description="Helical" evidence="9">
    <location>
        <begin position="99"/>
        <end position="118"/>
    </location>
</feature>
<dbReference type="NCBIfam" id="TIGR00879">
    <property type="entry name" value="SP"/>
    <property type="match status" value="1"/>
</dbReference>
<dbReference type="InterPro" id="IPR044775">
    <property type="entry name" value="MFS_ERD6/Tret1-like"/>
</dbReference>
<dbReference type="InterPro" id="IPR050549">
    <property type="entry name" value="MFS_Trehalose_Transporter"/>
</dbReference>
<evidence type="ECO:0000256" key="7">
    <source>
        <dbReference type="ARBA" id="ARBA00023136"/>
    </source>
</evidence>
<feature type="transmembrane region" description="Helical" evidence="9">
    <location>
        <begin position="394"/>
        <end position="419"/>
    </location>
</feature>
<dbReference type="PROSITE" id="PS00216">
    <property type="entry name" value="SUGAR_TRANSPORT_1"/>
    <property type="match status" value="2"/>
</dbReference>
<feature type="transmembrane region" description="Helical" evidence="9">
    <location>
        <begin position="161"/>
        <end position="180"/>
    </location>
</feature>
<dbReference type="InterPro" id="IPR003663">
    <property type="entry name" value="Sugar/inositol_transpt"/>
</dbReference>
<dbReference type="InterPro" id="IPR005828">
    <property type="entry name" value="MFS_sugar_transport-like"/>
</dbReference>
<accession>A0A9Q0G008</accession>
<dbReference type="EMBL" id="JAKUCV010002980">
    <property type="protein sequence ID" value="KAJ4840717.1"/>
    <property type="molecule type" value="Genomic_DNA"/>
</dbReference>
<dbReference type="PRINTS" id="PR00171">
    <property type="entry name" value="SUGRTRNSPORT"/>
</dbReference>
<dbReference type="InterPro" id="IPR036259">
    <property type="entry name" value="MFS_trans_sf"/>
</dbReference>
<comment type="subcellular location">
    <subcellularLocation>
        <location evidence="1">Membrane</location>
        <topology evidence="1">Multi-pass membrane protein</topology>
    </subcellularLocation>
</comment>
<gene>
    <name evidence="11" type="ORF">Tsubulata_023669</name>
</gene>
<dbReference type="InterPro" id="IPR005829">
    <property type="entry name" value="Sugar_transporter_CS"/>
</dbReference>
<dbReference type="OrthoDB" id="6133115at2759"/>
<evidence type="ECO:0000256" key="9">
    <source>
        <dbReference type="SAM" id="Phobius"/>
    </source>
</evidence>
<keyword evidence="5 9" id="KW-0812">Transmembrane</keyword>
<feature type="transmembrane region" description="Helical" evidence="9">
    <location>
        <begin position="187"/>
        <end position="207"/>
    </location>
</feature>
<dbReference type="SUPFAM" id="SSF103473">
    <property type="entry name" value="MFS general substrate transporter"/>
    <property type="match status" value="1"/>
</dbReference>
<dbReference type="PANTHER" id="PTHR48021:SF21">
    <property type="entry name" value="SUGAR TRANSPORTER ERD6-LIKE 8"/>
    <property type="match status" value="1"/>
</dbReference>
<dbReference type="FunFam" id="1.20.1250.20:FF:000043">
    <property type="entry name" value="sugar transporter ERD6-like 6"/>
    <property type="match status" value="1"/>
</dbReference>
<organism evidence="11 12">
    <name type="scientific">Turnera subulata</name>
    <dbReference type="NCBI Taxonomy" id="218843"/>
    <lineage>
        <taxon>Eukaryota</taxon>
        <taxon>Viridiplantae</taxon>
        <taxon>Streptophyta</taxon>
        <taxon>Embryophyta</taxon>
        <taxon>Tracheophyta</taxon>
        <taxon>Spermatophyta</taxon>
        <taxon>Magnoliopsida</taxon>
        <taxon>eudicotyledons</taxon>
        <taxon>Gunneridae</taxon>
        <taxon>Pentapetalae</taxon>
        <taxon>rosids</taxon>
        <taxon>fabids</taxon>
        <taxon>Malpighiales</taxon>
        <taxon>Passifloraceae</taxon>
        <taxon>Turnera</taxon>
    </lineage>
</organism>
<evidence type="ECO:0000256" key="4">
    <source>
        <dbReference type="ARBA" id="ARBA00022597"/>
    </source>
</evidence>
<dbReference type="AlphaFoldDB" id="A0A9Q0G008"/>
<evidence type="ECO:0000256" key="3">
    <source>
        <dbReference type="ARBA" id="ARBA00022448"/>
    </source>
</evidence>
<reference evidence="11" key="2">
    <citation type="journal article" date="2023" name="Plants (Basel)">
        <title>Annotation of the Turnera subulata (Passifloraceae) Draft Genome Reveals the S-Locus Evolved after the Divergence of Turneroideae from Passifloroideae in a Stepwise Manner.</title>
        <authorList>
            <person name="Henning P.M."/>
            <person name="Roalson E.H."/>
            <person name="Mir W."/>
            <person name="McCubbin A.G."/>
            <person name="Shore J.S."/>
        </authorList>
    </citation>
    <scope>NUCLEOTIDE SEQUENCE</scope>
    <source>
        <strain evidence="11">F60SS</strain>
    </source>
</reference>
<dbReference type="PANTHER" id="PTHR48021">
    <property type="match status" value="1"/>
</dbReference>
<feature type="transmembrane region" description="Helical" evidence="9">
    <location>
        <begin position="28"/>
        <end position="51"/>
    </location>
</feature>
<keyword evidence="6 9" id="KW-1133">Transmembrane helix</keyword>
<dbReference type="GO" id="GO:0051119">
    <property type="term" value="F:sugar transmembrane transporter activity"/>
    <property type="evidence" value="ECO:0007669"/>
    <property type="project" value="InterPro"/>
</dbReference>
<feature type="domain" description="Major facilitator superfamily (MFS) profile" evidence="10">
    <location>
        <begin position="34"/>
        <end position="484"/>
    </location>
</feature>
<evidence type="ECO:0000256" key="6">
    <source>
        <dbReference type="ARBA" id="ARBA00022989"/>
    </source>
</evidence>
<feature type="transmembrane region" description="Helical" evidence="9">
    <location>
        <begin position="297"/>
        <end position="321"/>
    </location>
</feature>
<evidence type="ECO:0000313" key="12">
    <source>
        <dbReference type="Proteomes" id="UP001141552"/>
    </source>
</evidence>
<evidence type="ECO:0000256" key="2">
    <source>
        <dbReference type="ARBA" id="ARBA00010992"/>
    </source>
</evidence>
<comment type="caution">
    <text evidence="11">The sequence shown here is derived from an EMBL/GenBank/DDBJ whole genome shotgun (WGS) entry which is preliminary data.</text>
</comment>
<protein>
    <recommendedName>
        <fullName evidence="10">Major facilitator superfamily (MFS) profile domain-containing protein</fullName>
    </recommendedName>
</protein>
<feature type="transmembrane region" description="Helical" evidence="9">
    <location>
        <begin position="360"/>
        <end position="382"/>
    </location>
</feature>
<feature type="transmembrane region" description="Helical" evidence="9">
    <location>
        <begin position="459"/>
        <end position="480"/>
    </location>
</feature>
<evidence type="ECO:0000256" key="1">
    <source>
        <dbReference type="ARBA" id="ARBA00004141"/>
    </source>
</evidence>
<comment type="similarity">
    <text evidence="2 8">Belongs to the major facilitator superfamily. Sugar transporter (TC 2.A.1.1) family.</text>
</comment>